<dbReference type="PROSITE" id="PS00061">
    <property type="entry name" value="ADH_SHORT"/>
    <property type="match status" value="1"/>
</dbReference>
<organism evidence="3 4">
    <name type="scientific">Marinomonas alcarazii</name>
    <dbReference type="NCBI Taxonomy" id="491949"/>
    <lineage>
        <taxon>Bacteria</taxon>
        <taxon>Pseudomonadati</taxon>
        <taxon>Pseudomonadota</taxon>
        <taxon>Gammaproteobacteria</taxon>
        <taxon>Oceanospirillales</taxon>
        <taxon>Oceanospirillaceae</taxon>
        <taxon>Marinomonas</taxon>
    </lineage>
</organism>
<comment type="similarity">
    <text evidence="1">Belongs to the short-chain dehydrogenases/reductases (SDR) family.</text>
</comment>
<dbReference type="Pfam" id="PF00106">
    <property type="entry name" value="adh_short"/>
    <property type="match status" value="1"/>
</dbReference>
<keyword evidence="4" id="KW-1185">Reference proteome</keyword>
<gene>
    <name evidence="3" type="ORF">DFP75_10868</name>
</gene>
<keyword evidence="2" id="KW-0560">Oxidoreductase</keyword>
<dbReference type="RefSeq" id="WP_110576814.1">
    <property type="nucleotide sequence ID" value="NZ_QKLW01000008.1"/>
</dbReference>
<dbReference type="InterPro" id="IPR036291">
    <property type="entry name" value="NAD(P)-bd_dom_sf"/>
</dbReference>
<comment type="caution">
    <text evidence="3">The sequence shown here is derived from an EMBL/GenBank/DDBJ whole genome shotgun (WGS) entry which is preliminary data.</text>
</comment>
<dbReference type="GO" id="GO:0016491">
    <property type="term" value="F:oxidoreductase activity"/>
    <property type="evidence" value="ECO:0007669"/>
    <property type="project" value="UniProtKB-KW"/>
</dbReference>
<dbReference type="GO" id="GO:0016020">
    <property type="term" value="C:membrane"/>
    <property type="evidence" value="ECO:0007669"/>
    <property type="project" value="TreeGrafter"/>
</dbReference>
<accession>A0A318UZV2</accession>
<evidence type="ECO:0000256" key="1">
    <source>
        <dbReference type="ARBA" id="ARBA00006484"/>
    </source>
</evidence>
<evidence type="ECO:0000313" key="4">
    <source>
        <dbReference type="Proteomes" id="UP000247551"/>
    </source>
</evidence>
<dbReference type="PANTHER" id="PTHR44196">
    <property type="entry name" value="DEHYDROGENASE/REDUCTASE SDR FAMILY MEMBER 7B"/>
    <property type="match status" value="1"/>
</dbReference>
<evidence type="ECO:0000313" key="3">
    <source>
        <dbReference type="EMBL" id="PYF79545.1"/>
    </source>
</evidence>
<sequence length="257" mass="28252">MNQATQKDTVWITGASSGIGLALTKCFLDAGWKVIASARGPGELSALIDANENLSFVPFDMTDESQMDTVREALSAQTDKLDCAVLNAGTCEYLDITETNPDWKMMDRIMSVNFIGLVNSVEVSLPLLKKSPRAHLVGVSSQAVQAAFPKAEAYGASKAAIRYFLSSLRMDLKQYNVDVTCLLPGFVDTPLTQKNTFDMPFLMSADDAAKRMFTALKSRPFEYAFPKRLTAMLWIGRHFPKLWLSKLAPKKSSSTSA</sequence>
<name>A0A318UZV2_9GAMM</name>
<evidence type="ECO:0000256" key="2">
    <source>
        <dbReference type="ARBA" id="ARBA00023002"/>
    </source>
</evidence>
<dbReference type="EMBL" id="QKLW01000008">
    <property type="protein sequence ID" value="PYF79545.1"/>
    <property type="molecule type" value="Genomic_DNA"/>
</dbReference>
<dbReference type="Proteomes" id="UP000247551">
    <property type="component" value="Unassembled WGS sequence"/>
</dbReference>
<dbReference type="InterPro" id="IPR002347">
    <property type="entry name" value="SDR_fam"/>
</dbReference>
<dbReference type="PANTHER" id="PTHR44196:SF1">
    <property type="entry name" value="DEHYDROGENASE_REDUCTASE SDR FAMILY MEMBER 7B"/>
    <property type="match status" value="1"/>
</dbReference>
<dbReference type="PRINTS" id="PR00081">
    <property type="entry name" value="GDHRDH"/>
</dbReference>
<reference evidence="3 4" key="1">
    <citation type="submission" date="2018-06" db="EMBL/GenBank/DDBJ databases">
        <title>Genomic Encyclopedia of Type Strains, Phase III (KMG-III): the genomes of soil and plant-associated and newly described type strains.</title>
        <authorList>
            <person name="Whitman W."/>
        </authorList>
    </citation>
    <scope>NUCLEOTIDE SEQUENCE [LARGE SCALE GENOMIC DNA]</scope>
    <source>
        <strain evidence="3 4">CECT 7730</strain>
    </source>
</reference>
<dbReference type="Gene3D" id="3.40.50.720">
    <property type="entry name" value="NAD(P)-binding Rossmann-like Domain"/>
    <property type="match status" value="1"/>
</dbReference>
<dbReference type="InterPro" id="IPR020904">
    <property type="entry name" value="Sc_DH/Rdtase_CS"/>
</dbReference>
<proteinExistence type="inferred from homology"/>
<dbReference type="SUPFAM" id="SSF51735">
    <property type="entry name" value="NAD(P)-binding Rossmann-fold domains"/>
    <property type="match status" value="1"/>
</dbReference>
<protein>
    <submittedName>
        <fullName evidence="3">Short-subunit dehydrogenase</fullName>
    </submittedName>
</protein>
<dbReference type="AlphaFoldDB" id="A0A318UZV2"/>